<dbReference type="Proteomes" id="UP000199495">
    <property type="component" value="Unassembled WGS sequence"/>
</dbReference>
<dbReference type="STRING" id="440168.SAMN04487974_1228"/>
<dbReference type="RefSeq" id="WP_143009452.1">
    <property type="nucleotide sequence ID" value="NZ_FNCS01000022.1"/>
</dbReference>
<keyword evidence="1" id="KW-0812">Transmembrane</keyword>
<dbReference type="AlphaFoldDB" id="A0A1G7ZQY8"/>
<proteinExistence type="predicted"/>
<accession>A0A1G7ZQY8</accession>
<evidence type="ECO:0000313" key="2">
    <source>
        <dbReference type="EMBL" id="SDH11123.1"/>
    </source>
</evidence>
<keyword evidence="1" id="KW-1133">Transmembrane helix</keyword>
<dbReference type="EMBL" id="FNCS01000022">
    <property type="protein sequence ID" value="SDH11123.1"/>
    <property type="molecule type" value="Genomic_DNA"/>
</dbReference>
<evidence type="ECO:0000256" key="1">
    <source>
        <dbReference type="SAM" id="Phobius"/>
    </source>
</evidence>
<sequence>MSAMIKSDFVSETSEIRQLGGFWIVGSLEKLEKRARREGEHAPYRPTGIEVAISLCIIVSALVWVINTVQ</sequence>
<name>A0A1G7ZQY8_9HYPH</name>
<evidence type="ECO:0000313" key="3">
    <source>
        <dbReference type="Proteomes" id="UP000199495"/>
    </source>
</evidence>
<keyword evidence="3" id="KW-1185">Reference proteome</keyword>
<organism evidence="2 3">
    <name type="scientific">Pelagibacterium luteolum</name>
    <dbReference type="NCBI Taxonomy" id="440168"/>
    <lineage>
        <taxon>Bacteria</taxon>
        <taxon>Pseudomonadati</taxon>
        <taxon>Pseudomonadota</taxon>
        <taxon>Alphaproteobacteria</taxon>
        <taxon>Hyphomicrobiales</taxon>
        <taxon>Devosiaceae</taxon>
        <taxon>Pelagibacterium</taxon>
    </lineage>
</organism>
<reference evidence="2 3" key="1">
    <citation type="submission" date="2016-10" db="EMBL/GenBank/DDBJ databases">
        <authorList>
            <person name="de Groot N.N."/>
        </authorList>
    </citation>
    <scope>NUCLEOTIDE SEQUENCE [LARGE SCALE GENOMIC DNA]</scope>
    <source>
        <strain evidence="2 3">CGMCC 1.10267</strain>
    </source>
</reference>
<gene>
    <name evidence="2" type="ORF">SAMN04487974_1228</name>
</gene>
<protein>
    <submittedName>
        <fullName evidence="2">Uncharacterized protein</fullName>
    </submittedName>
</protein>
<keyword evidence="1" id="KW-0472">Membrane</keyword>
<feature type="transmembrane region" description="Helical" evidence="1">
    <location>
        <begin position="47"/>
        <end position="66"/>
    </location>
</feature>